<dbReference type="PANTHER" id="PTHR44307">
    <property type="entry name" value="PHOSPHOETHANOLAMINE METHYLTRANSFERASE"/>
    <property type="match status" value="1"/>
</dbReference>
<name>A0A0B4ECI5_9FLAO</name>
<comment type="pathway">
    <text evidence="1">Lipid metabolism.</text>
</comment>
<evidence type="ECO:0000256" key="3">
    <source>
        <dbReference type="ARBA" id="ARBA00022679"/>
    </source>
</evidence>
<evidence type="ECO:0000313" key="6">
    <source>
        <dbReference type="EMBL" id="KIC64298.1"/>
    </source>
</evidence>
<dbReference type="Gene3D" id="3.40.50.150">
    <property type="entry name" value="Vaccinia Virus protein VP39"/>
    <property type="match status" value="1"/>
</dbReference>
<reference evidence="6 7" key="1">
    <citation type="submission" date="2014-12" db="EMBL/GenBank/DDBJ databases">
        <title>Genome sequencing of Chryseobacterium taiwanense TPW19.</title>
        <authorList>
            <person name="Tan P.W."/>
            <person name="Chan K.-G."/>
        </authorList>
    </citation>
    <scope>NUCLEOTIDE SEQUENCE [LARGE SCALE GENOMIC DNA]</scope>
    <source>
        <strain evidence="6 7">TPW19</strain>
    </source>
</reference>
<dbReference type="Proteomes" id="UP000031167">
    <property type="component" value="Unassembled WGS sequence"/>
</dbReference>
<evidence type="ECO:0000256" key="2">
    <source>
        <dbReference type="ARBA" id="ARBA00022603"/>
    </source>
</evidence>
<dbReference type="AlphaFoldDB" id="A0A0B4ECI5"/>
<dbReference type="PANTHER" id="PTHR44307:SF2">
    <property type="entry name" value="PHOSPHOETHANOLAMINE METHYLTRANSFERASE ISOFORM X1"/>
    <property type="match status" value="1"/>
</dbReference>
<dbReference type="GO" id="GO:0008757">
    <property type="term" value="F:S-adenosylmethionine-dependent methyltransferase activity"/>
    <property type="evidence" value="ECO:0007669"/>
    <property type="project" value="InterPro"/>
</dbReference>
<evidence type="ECO:0000256" key="4">
    <source>
        <dbReference type="ARBA" id="ARBA00025707"/>
    </source>
</evidence>
<comment type="pathway">
    <text evidence="4">Phospholipid metabolism.</text>
</comment>
<dbReference type="STRING" id="363331.RM51_06200"/>
<gene>
    <name evidence="6" type="ORF">RM51_06200</name>
</gene>
<proteinExistence type="predicted"/>
<accession>A0A0B4ECI5</accession>
<protein>
    <recommendedName>
        <fullName evidence="5">Methyltransferase domain-containing protein</fullName>
    </recommendedName>
</protein>
<evidence type="ECO:0000256" key="1">
    <source>
        <dbReference type="ARBA" id="ARBA00005189"/>
    </source>
</evidence>
<keyword evidence="3" id="KW-0808">Transferase</keyword>
<dbReference type="SUPFAM" id="SSF53335">
    <property type="entry name" value="S-adenosyl-L-methionine-dependent methyltransferases"/>
    <property type="match status" value="1"/>
</dbReference>
<dbReference type="InterPro" id="IPR025714">
    <property type="entry name" value="Methyltranfer_dom"/>
</dbReference>
<dbReference type="InterPro" id="IPR029063">
    <property type="entry name" value="SAM-dependent_MTases_sf"/>
</dbReference>
<evidence type="ECO:0000259" key="5">
    <source>
        <dbReference type="Pfam" id="PF13847"/>
    </source>
</evidence>
<evidence type="ECO:0000313" key="7">
    <source>
        <dbReference type="Proteomes" id="UP000031167"/>
    </source>
</evidence>
<dbReference type="EMBL" id="JWTA01000004">
    <property type="protein sequence ID" value="KIC64298.1"/>
    <property type="molecule type" value="Genomic_DNA"/>
</dbReference>
<dbReference type="OrthoDB" id="9795634at2"/>
<comment type="caution">
    <text evidence="6">The sequence shown here is derived from an EMBL/GenBank/DDBJ whole genome shotgun (WGS) entry which is preliminary data.</text>
</comment>
<feature type="domain" description="Methyltransferase" evidence="5">
    <location>
        <begin position="48"/>
        <end position="164"/>
    </location>
</feature>
<dbReference type="Pfam" id="PF13847">
    <property type="entry name" value="Methyltransf_31"/>
    <property type="match status" value="1"/>
</dbReference>
<keyword evidence="7" id="KW-1185">Reference proteome</keyword>
<organism evidence="6 7">
    <name type="scientific">Chryseobacterium taiwanense</name>
    <dbReference type="NCBI Taxonomy" id="363331"/>
    <lineage>
        <taxon>Bacteria</taxon>
        <taxon>Pseudomonadati</taxon>
        <taxon>Bacteroidota</taxon>
        <taxon>Flavobacteriia</taxon>
        <taxon>Flavobacteriales</taxon>
        <taxon>Weeksellaceae</taxon>
        <taxon>Chryseobacterium group</taxon>
        <taxon>Chryseobacterium</taxon>
    </lineage>
</organism>
<sequence>MEKQTVIAGFQHVDNSQYQILIQFLENVASHPVVKEGLEQQMKSMDLKTGDQVLDVGCGVGIQAQEIAKRVGATGKVVGTDISNVMIEVAKSKISNSDLPIEFFVAEASSQPFPDQSFDSIRTERVLMYITDIQKVLQEFKRLLKPGGKLVIFEFHWDGTLISHEDKELTRRITHYLTDSFPNNRIGADLYYELKSNGFKNVNAKPYTYYGSDEIILDIVKKTYIPVLQQGISKGIFTEVEINNWWKSLDKGVETGKFFMSFPGLIGYGTKD</sequence>
<dbReference type="RefSeq" id="WP_039366208.1">
    <property type="nucleotide sequence ID" value="NZ_JWTA01000004.1"/>
</dbReference>
<dbReference type="CDD" id="cd02440">
    <property type="entry name" value="AdoMet_MTases"/>
    <property type="match status" value="1"/>
</dbReference>
<keyword evidence="2" id="KW-0489">Methyltransferase</keyword>
<dbReference type="GO" id="GO:0032259">
    <property type="term" value="P:methylation"/>
    <property type="evidence" value="ECO:0007669"/>
    <property type="project" value="UniProtKB-KW"/>
</dbReference>